<dbReference type="SUPFAM" id="SSF53756">
    <property type="entry name" value="UDP-Glycosyltransferase/glycogen phosphorylase"/>
    <property type="match status" value="1"/>
</dbReference>
<keyword evidence="3" id="KW-1185">Reference proteome</keyword>
<name>A0A7W4K7Q2_9PROT</name>
<reference evidence="2 3" key="1">
    <citation type="submission" date="2020-04" db="EMBL/GenBank/DDBJ databases">
        <title>Description of novel Gluconacetobacter.</title>
        <authorList>
            <person name="Sombolestani A."/>
        </authorList>
    </citation>
    <scope>NUCLEOTIDE SEQUENCE [LARGE SCALE GENOMIC DNA]</scope>
    <source>
        <strain evidence="2 3">LMG 27802</strain>
    </source>
</reference>
<dbReference type="Gene3D" id="3.40.50.11010">
    <property type="match status" value="1"/>
</dbReference>
<sequence length="423" mass="47087">MAPITKKTGGGATRPVPDNLPDIIDPAGGTAETSFFCDDRPIILCLSHLRWDFVLQRPQHLLCRAARAYRVVYVQEPVFALPAGEAPGMDLHCVAGKVLVATPRLAAEHDPRKLDILQRQQLDRLLIALAGPVAIAWFYTPMALEFAAHVPAAITVYDCMDELSMFRGASPRLSLLERRLLKKADLVFAGGRSLFEAKRRICGNVHLFPSSVDVTHFHQARDSQSAQPPDQANLPRPRIGFFGVIDERIDYVLLSAMATARPDWHFIMVGPTAKIDPAHLPQHPNLHWIGKRSYDELPAYLAGWDAGIMPFALNDATRFISPTKTPEFLAAAVPLVSTPIADVITDWGNDNLVEIADGPEAMIAALERLLKRPRAQWLANVDERLSKQSWDMIWAGMERLIDRTAIGKSLTDRPRPLDVKRYE</sequence>
<protein>
    <submittedName>
        <fullName evidence="2">Glycosyltransferase</fullName>
    </submittedName>
</protein>
<organism evidence="2 3">
    <name type="scientific">Gluconacetobacter tumulisoli</name>
    <dbReference type="NCBI Taxonomy" id="1286189"/>
    <lineage>
        <taxon>Bacteria</taxon>
        <taxon>Pseudomonadati</taxon>
        <taxon>Pseudomonadota</taxon>
        <taxon>Alphaproteobacteria</taxon>
        <taxon>Acetobacterales</taxon>
        <taxon>Acetobacteraceae</taxon>
        <taxon>Gluconacetobacter</taxon>
    </lineage>
</organism>
<evidence type="ECO:0000256" key="1">
    <source>
        <dbReference type="SAM" id="MobiDB-lite"/>
    </source>
</evidence>
<dbReference type="Proteomes" id="UP000578030">
    <property type="component" value="Unassembled WGS sequence"/>
</dbReference>
<keyword evidence="2" id="KW-0808">Transferase</keyword>
<proteinExistence type="predicted"/>
<accession>A0A7W4K7Q2</accession>
<comment type="caution">
    <text evidence="2">The sequence shown here is derived from an EMBL/GenBank/DDBJ whole genome shotgun (WGS) entry which is preliminary data.</text>
</comment>
<evidence type="ECO:0000313" key="3">
    <source>
        <dbReference type="Proteomes" id="UP000578030"/>
    </source>
</evidence>
<dbReference type="Pfam" id="PF13692">
    <property type="entry name" value="Glyco_trans_1_4"/>
    <property type="match status" value="1"/>
</dbReference>
<evidence type="ECO:0000313" key="2">
    <source>
        <dbReference type="EMBL" id="MBB2201843.1"/>
    </source>
</evidence>
<feature type="region of interest" description="Disordered" evidence="1">
    <location>
        <begin position="1"/>
        <end position="23"/>
    </location>
</feature>
<dbReference type="AlphaFoldDB" id="A0A7W4K7Q2"/>
<dbReference type="Gene3D" id="3.40.50.2000">
    <property type="entry name" value="Glycogen Phosphorylase B"/>
    <property type="match status" value="1"/>
</dbReference>
<dbReference type="EMBL" id="JABEQM010000007">
    <property type="protein sequence ID" value="MBB2201843.1"/>
    <property type="molecule type" value="Genomic_DNA"/>
</dbReference>
<gene>
    <name evidence="2" type="ORF">HLH28_09685</name>
</gene>
<dbReference type="GO" id="GO:0016740">
    <property type="term" value="F:transferase activity"/>
    <property type="evidence" value="ECO:0007669"/>
    <property type="project" value="UniProtKB-KW"/>
</dbReference>